<dbReference type="Pfam" id="PF14269">
    <property type="entry name" value="Arylsulfotran_2"/>
    <property type="match status" value="1"/>
</dbReference>
<dbReference type="OrthoDB" id="5427350at2759"/>
<sequence length="500" mass="55303">MVLHLVLFLDAGFALAELPVFVASSGYDLGNFGNYPIQTFKSSKAIAPRPNLLRQDSSCARSSKIVFAPRALVRAPPSLQATIMDAHGHLVWTSGWDDMYIYNLMVQKYEDHNYLTFWAGPKPAGGRGAGAYYVLDETYNLTAKFEAAHGLQGDLHEFRFTDRGTVLLTAYDIKDHDLSSLGKTIGPIWDCLLQEVDIRTGDLLFEWRASDHISISDTYTAIGDTGDPGGAPFDWLHINSVDKDAKGNYLVSCRFLHALAYVQGRTGNVVWVLGGKNNMFSDLSAGRATGFAMQHDARWDSDYSEITLFNNGANDSEARGMRIAVDQTAMTAKLVTEYESPHHIRSATQGSMQNLPGGNVLLSFGRSAAFTEFSRHGKVLCDTHFGPEYRFNSGEVQSYRVLKYDWKGYPTTNPDLAVVQDDAMIWRAYVSWNGATEVTEWVLQGTDSDLSGSEWRVVGTKLRDGFETDFLLGADHPRHLRAVGLDHKGNALGTSMPVNV</sequence>
<feature type="chain" id="PRO_5040386028" evidence="1">
    <location>
        <begin position="17"/>
        <end position="500"/>
    </location>
</feature>
<dbReference type="GeneID" id="68350244"/>
<protein>
    <submittedName>
        <fullName evidence="2">Arylsulfotransferase (ASST) domain-containing protein</fullName>
    </submittedName>
</protein>
<dbReference type="InterPro" id="IPR039535">
    <property type="entry name" value="ASST-like"/>
</dbReference>
<dbReference type="EMBL" id="JAIZPD010000001">
    <property type="protein sequence ID" value="KAH0968473.1"/>
    <property type="molecule type" value="Genomic_DNA"/>
</dbReference>
<dbReference type="PANTHER" id="PTHR35340">
    <property type="entry name" value="PQQ ENZYME REPEAT PROTEIN-RELATED"/>
    <property type="match status" value="1"/>
</dbReference>
<dbReference type="Proteomes" id="UP000824596">
    <property type="component" value="Unassembled WGS sequence"/>
</dbReference>
<reference evidence="2" key="1">
    <citation type="submission" date="2021-09" db="EMBL/GenBank/DDBJ databases">
        <title>A high-quality genome of the endoparasitic fungus Hirsutella rhossiliensis with a comparison of Hirsutella genomes reveals transposable elements contributing to genome size variation.</title>
        <authorList>
            <person name="Lin R."/>
            <person name="Jiao Y."/>
            <person name="Sun X."/>
            <person name="Ling J."/>
            <person name="Xie B."/>
            <person name="Cheng X."/>
        </authorList>
    </citation>
    <scope>NUCLEOTIDE SEQUENCE</scope>
    <source>
        <strain evidence="2">HR02</strain>
    </source>
</reference>
<organism evidence="2 3">
    <name type="scientific">Hirsutella rhossiliensis</name>
    <dbReference type="NCBI Taxonomy" id="111463"/>
    <lineage>
        <taxon>Eukaryota</taxon>
        <taxon>Fungi</taxon>
        <taxon>Dikarya</taxon>
        <taxon>Ascomycota</taxon>
        <taxon>Pezizomycotina</taxon>
        <taxon>Sordariomycetes</taxon>
        <taxon>Hypocreomycetidae</taxon>
        <taxon>Hypocreales</taxon>
        <taxon>Ophiocordycipitaceae</taxon>
        <taxon>Hirsutella</taxon>
    </lineage>
</organism>
<keyword evidence="1" id="KW-0732">Signal</keyword>
<dbReference type="InterPro" id="IPR053143">
    <property type="entry name" value="Arylsulfate_ST"/>
</dbReference>
<name>A0A9P8N6D4_9HYPO</name>
<proteinExistence type="predicted"/>
<dbReference type="RefSeq" id="XP_044725986.1">
    <property type="nucleotide sequence ID" value="XM_044859586.1"/>
</dbReference>
<dbReference type="PANTHER" id="PTHR35340:SF5">
    <property type="entry name" value="ASST-DOMAIN-CONTAINING PROTEIN"/>
    <property type="match status" value="1"/>
</dbReference>
<gene>
    <name evidence="2" type="ORF">HRG_01115</name>
</gene>
<feature type="signal peptide" evidence="1">
    <location>
        <begin position="1"/>
        <end position="16"/>
    </location>
</feature>
<evidence type="ECO:0000256" key="1">
    <source>
        <dbReference type="SAM" id="SignalP"/>
    </source>
</evidence>
<evidence type="ECO:0000313" key="3">
    <source>
        <dbReference type="Proteomes" id="UP000824596"/>
    </source>
</evidence>
<keyword evidence="3" id="KW-1185">Reference proteome</keyword>
<accession>A0A9P8N6D4</accession>
<dbReference type="AlphaFoldDB" id="A0A9P8N6D4"/>
<comment type="caution">
    <text evidence="2">The sequence shown here is derived from an EMBL/GenBank/DDBJ whole genome shotgun (WGS) entry which is preliminary data.</text>
</comment>
<evidence type="ECO:0000313" key="2">
    <source>
        <dbReference type="EMBL" id="KAH0968473.1"/>
    </source>
</evidence>